<proteinExistence type="predicted"/>
<accession>A0A1H3JHX0</accession>
<evidence type="ECO:0000259" key="2">
    <source>
        <dbReference type="Pfam" id="PF07929"/>
    </source>
</evidence>
<dbReference type="AlphaFoldDB" id="A0A1H3JHX0"/>
<keyword evidence="4" id="KW-1185">Reference proteome</keyword>
<organism evidence="3 4">
    <name type="scientific">Hymenobacter psychrophilus</name>
    <dbReference type="NCBI Taxonomy" id="651662"/>
    <lineage>
        <taxon>Bacteria</taxon>
        <taxon>Pseudomonadati</taxon>
        <taxon>Bacteroidota</taxon>
        <taxon>Cytophagia</taxon>
        <taxon>Cytophagales</taxon>
        <taxon>Hymenobacteraceae</taxon>
        <taxon>Hymenobacter</taxon>
    </lineage>
</organism>
<reference evidence="4" key="1">
    <citation type="submission" date="2016-10" db="EMBL/GenBank/DDBJ databases">
        <authorList>
            <person name="Varghese N."/>
            <person name="Submissions S."/>
        </authorList>
    </citation>
    <scope>NUCLEOTIDE SEQUENCE [LARGE SCALE GENOMIC DNA]</scope>
    <source>
        <strain evidence="4">CGMCC 1.8975</strain>
    </source>
</reference>
<dbReference type="PANTHER" id="PTHR41878:SF1">
    <property type="entry name" value="TNPR PROTEIN"/>
    <property type="match status" value="1"/>
</dbReference>
<dbReference type="InterPro" id="IPR024047">
    <property type="entry name" value="MM3350-like_sf"/>
</dbReference>
<name>A0A1H3JHX0_9BACT</name>
<dbReference type="Proteomes" id="UP000199249">
    <property type="component" value="Unassembled WGS sequence"/>
</dbReference>
<dbReference type="STRING" id="651662.SAMN04488069_10889"/>
<dbReference type="Pfam" id="PF07929">
    <property type="entry name" value="PRiA4_ORF3"/>
    <property type="match status" value="1"/>
</dbReference>
<evidence type="ECO:0000313" key="4">
    <source>
        <dbReference type="Proteomes" id="UP000199249"/>
    </source>
</evidence>
<dbReference type="InterPro" id="IPR012912">
    <property type="entry name" value="Plasmid_pRiA4b_Orf3-like"/>
</dbReference>
<dbReference type="EMBL" id="FNOV01000008">
    <property type="protein sequence ID" value="SDY39516.1"/>
    <property type="molecule type" value="Genomic_DNA"/>
</dbReference>
<evidence type="ECO:0000313" key="3">
    <source>
        <dbReference type="EMBL" id="SDY39516.1"/>
    </source>
</evidence>
<protein>
    <submittedName>
        <fullName evidence="3">PRiA4b ORF-3-like protein</fullName>
    </submittedName>
</protein>
<dbReference type="PANTHER" id="PTHR41878">
    <property type="entry name" value="LEXA REPRESSOR-RELATED"/>
    <property type="match status" value="1"/>
</dbReference>
<feature type="region of interest" description="Disordered" evidence="1">
    <location>
        <begin position="72"/>
        <end position="96"/>
    </location>
</feature>
<sequence length="227" mass="25564">MANLLQLKASLRYTRPPVWRRVALPDTLTFWELHFVLQLLFDWENYHLWEFRQERGRGDRGTESVPEFVAMPLAGSDDDSDPEESKHDPRKAPLSTILATPGDTVTYTYDFGDYWQHDIVVEQLTPLLPEAARLESVRCLAGKRAAPPEDIGGPPGFENLLALLAEKAAGKRKRMPGEYAGLGKFDPAQFDLDRCNHNLTFLAEIITDYEALLSQRGAAAPRPEPGF</sequence>
<gene>
    <name evidence="3" type="ORF">SAMN04488069_10889</name>
</gene>
<feature type="domain" description="Plasmid pRiA4b Orf3-like" evidence="2">
    <location>
        <begin position="5"/>
        <end position="193"/>
    </location>
</feature>
<dbReference type="RefSeq" id="WP_092740768.1">
    <property type="nucleotide sequence ID" value="NZ_FNOV01000008.1"/>
</dbReference>
<evidence type="ECO:0000256" key="1">
    <source>
        <dbReference type="SAM" id="MobiDB-lite"/>
    </source>
</evidence>
<dbReference type="Gene3D" id="3.10.290.30">
    <property type="entry name" value="MM3350-like"/>
    <property type="match status" value="1"/>
</dbReference>
<dbReference type="OrthoDB" id="9801392at2"/>
<dbReference type="SUPFAM" id="SSF159941">
    <property type="entry name" value="MM3350-like"/>
    <property type="match status" value="1"/>
</dbReference>